<dbReference type="PROSITE" id="PS50102">
    <property type="entry name" value="RRM"/>
    <property type="match status" value="1"/>
</dbReference>
<dbReference type="OrthoDB" id="377209at2759"/>
<dbReference type="PANTHER" id="PTHR23140">
    <property type="entry name" value="RNA PROCESSING PROTEIN LD23810P"/>
    <property type="match status" value="1"/>
</dbReference>
<name>A0A0L0FTZ2_9EUKA</name>
<keyword evidence="1" id="KW-0694">RNA-binding</keyword>
<evidence type="ECO:0000256" key="2">
    <source>
        <dbReference type="SAM" id="MobiDB-lite"/>
    </source>
</evidence>
<dbReference type="GeneID" id="25907844"/>
<dbReference type="SUPFAM" id="SSF54928">
    <property type="entry name" value="RNA-binding domain, RBD"/>
    <property type="match status" value="1"/>
</dbReference>
<dbReference type="InterPro" id="IPR051485">
    <property type="entry name" value="SR-CTD_assoc_factor"/>
</dbReference>
<keyword evidence="5" id="KW-1185">Reference proteome</keyword>
<dbReference type="AlphaFoldDB" id="A0A0L0FTZ2"/>
<dbReference type="EMBL" id="KQ242171">
    <property type="protein sequence ID" value="KNC80292.1"/>
    <property type="molecule type" value="Genomic_DNA"/>
</dbReference>
<reference evidence="4 5" key="1">
    <citation type="submission" date="2011-02" db="EMBL/GenBank/DDBJ databases">
        <title>The Genome Sequence of Sphaeroforma arctica JP610.</title>
        <authorList>
            <consortium name="The Broad Institute Genome Sequencing Platform"/>
            <person name="Russ C."/>
            <person name="Cuomo C."/>
            <person name="Young S.K."/>
            <person name="Zeng Q."/>
            <person name="Gargeya S."/>
            <person name="Alvarado L."/>
            <person name="Berlin A."/>
            <person name="Chapman S.B."/>
            <person name="Chen Z."/>
            <person name="Freedman E."/>
            <person name="Gellesch M."/>
            <person name="Goldberg J."/>
            <person name="Griggs A."/>
            <person name="Gujja S."/>
            <person name="Heilman E."/>
            <person name="Heiman D."/>
            <person name="Howarth C."/>
            <person name="Mehta T."/>
            <person name="Neiman D."/>
            <person name="Pearson M."/>
            <person name="Roberts A."/>
            <person name="Saif S."/>
            <person name="Shea T."/>
            <person name="Shenoy N."/>
            <person name="Sisk P."/>
            <person name="Stolte C."/>
            <person name="Sykes S."/>
            <person name="White J."/>
            <person name="Yandava C."/>
            <person name="Burger G."/>
            <person name="Gray M.W."/>
            <person name="Holland P.W.H."/>
            <person name="King N."/>
            <person name="Lang F.B.F."/>
            <person name="Roger A.J."/>
            <person name="Ruiz-Trillo I."/>
            <person name="Haas B."/>
            <person name="Nusbaum C."/>
            <person name="Birren B."/>
        </authorList>
    </citation>
    <scope>NUCLEOTIDE SEQUENCE [LARGE SCALE GENOMIC DNA]</scope>
    <source>
        <strain evidence="4 5">JP610</strain>
    </source>
</reference>
<evidence type="ECO:0000313" key="5">
    <source>
        <dbReference type="Proteomes" id="UP000054560"/>
    </source>
</evidence>
<evidence type="ECO:0000259" key="3">
    <source>
        <dbReference type="PROSITE" id="PS50102"/>
    </source>
</evidence>
<dbReference type="STRING" id="667725.A0A0L0FTZ2"/>
<dbReference type="GO" id="GO:0003723">
    <property type="term" value="F:RNA binding"/>
    <property type="evidence" value="ECO:0007669"/>
    <property type="project" value="UniProtKB-UniRule"/>
</dbReference>
<dbReference type="Gene3D" id="3.30.70.330">
    <property type="match status" value="1"/>
</dbReference>
<feature type="region of interest" description="Disordered" evidence="2">
    <location>
        <begin position="1"/>
        <end position="24"/>
    </location>
</feature>
<proteinExistence type="predicted"/>
<dbReference type="SMART" id="SM00360">
    <property type="entry name" value="RRM"/>
    <property type="match status" value="1"/>
</dbReference>
<evidence type="ECO:0000313" key="4">
    <source>
        <dbReference type="EMBL" id="KNC80292.1"/>
    </source>
</evidence>
<dbReference type="GO" id="GO:0005634">
    <property type="term" value="C:nucleus"/>
    <property type="evidence" value="ECO:0007669"/>
    <property type="project" value="TreeGrafter"/>
</dbReference>
<gene>
    <name evidence="4" type="ORF">SARC_07340</name>
</gene>
<dbReference type="InterPro" id="IPR012677">
    <property type="entry name" value="Nucleotide-bd_a/b_plait_sf"/>
</dbReference>
<dbReference type="PANTHER" id="PTHR23140:SF0">
    <property type="entry name" value="U2 SNRNP-ASSOCIATED SURP MOTIF-CONTAINING PROTEIN"/>
    <property type="match status" value="1"/>
</dbReference>
<feature type="compositionally biased region" description="Basic and acidic residues" evidence="2">
    <location>
        <begin position="8"/>
        <end position="24"/>
    </location>
</feature>
<feature type="region of interest" description="Disordered" evidence="2">
    <location>
        <begin position="43"/>
        <end position="169"/>
    </location>
</feature>
<dbReference type="InterPro" id="IPR035979">
    <property type="entry name" value="RBD_domain_sf"/>
</dbReference>
<dbReference type="eggNOG" id="KOG0151">
    <property type="taxonomic scope" value="Eukaryota"/>
</dbReference>
<dbReference type="InterPro" id="IPR000504">
    <property type="entry name" value="RRM_dom"/>
</dbReference>
<feature type="compositionally biased region" description="Basic and acidic residues" evidence="2">
    <location>
        <begin position="156"/>
        <end position="167"/>
    </location>
</feature>
<dbReference type="Pfam" id="PF00076">
    <property type="entry name" value="RRM_1"/>
    <property type="match status" value="1"/>
</dbReference>
<feature type="compositionally biased region" description="Basic and acidic residues" evidence="2">
    <location>
        <begin position="103"/>
        <end position="131"/>
    </location>
</feature>
<organism evidence="4 5">
    <name type="scientific">Sphaeroforma arctica JP610</name>
    <dbReference type="NCBI Taxonomy" id="667725"/>
    <lineage>
        <taxon>Eukaryota</taxon>
        <taxon>Ichthyosporea</taxon>
        <taxon>Ichthyophonida</taxon>
        <taxon>Sphaeroforma</taxon>
    </lineage>
</organism>
<accession>A0A0L0FTZ2</accession>
<feature type="compositionally biased region" description="Polar residues" evidence="2">
    <location>
        <begin position="46"/>
        <end position="78"/>
    </location>
</feature>
<sequence>MNVSQKKTPYELEKDKRERRKKEEEAAAAKVFEEFVENFQQEENDGYTSKTFVRGSTINPSAVYNPNEGASSQDQAPSFYTLKSAKPVAQEPKPPTRPTTGKKSKEPKKLSNLEMFKEQLKKEQEERELRKAMRAGDPNAPKLGPSGPPLDSIYGRPEEKPGSRADGDMSTTNIYVGNLAATANEEMLCRIFGKYGPLASVKIMWPMTPEERARGRNPAFVAFMNREDAMDAMHALNNSCLHLAFE</sequence>
<feature type="domain" description="RRM" evidence="3">
    <location>
        <begin position="172"/>
        <end position="246"/>
    </location>
</feature>
<protein>
    <recommendedName>
        <fullName evidence="3">RRM domain-containing protein</fullName>
    </recommendedName>
</protein>
<evidence type="ECO:0000256" key="1">
    <source>
        <dbReference type="PROSITE-ProRule" id="PRU00176"/>
    </source>
</evidence>
<dbReference type="RefSeq" id="XP_014154194.1">
    <property type="nucleotide sequence ID" value="XM_014298719.1"/>
</dbReference>
<dbReference type="Proteomes" id="UP000054560">
    <property type="component" value="Unassembled WGS sequence"/>
</dbReference>